<feature type="coiled-coil region" evidence="1">
    <location>
        <begin position="93"/>
        <end position="127"/>
    </location>
</feature>
<evidence type="ECO:0000313" key="3">
    <source>
        <dbReference type="Proteomes" id="UP000469890"/>
    </source>
</evidence>
<accession>A0A8H4BP64</accession>
<comment type="caution">
    <text evidence="2">The sequence shown here is derived from an EMBL/GenBank/DDBJ whole genome shotgun (WGS) entry which is preliminary data.</text>
</comment>
<name>A0A8H4BP64_MUCCL</name>
<dbReference type="Proteomes" id="UP000469890">
    <property type="component" value="Unassembled WGS sequence"/>
</dbReference>
<organism evidence="2 3">
    <name type="scientific">Mucor circinelloides f. lusitanicus</name>
    <name type="common">Mucor racemosus var. lusitanicus</name>
    <dbReference type="NCBI Taxonomy" id="29924"/>
    <lineage>
        <taxon>Eukaryota</taxon>
        <taxon>Fungi</taxon>
        <taxon>Fungi incertae sedis</taxon>
        <taxon>Mucoromycota</taxon>
        <taxon>Mucoromycotina</taxon>
        <taxon>Mucoromycetes</taxon>
        <taxon>Mucorales</taxon>
        <taxon>Mucorineae</taxon>
        <taxon>Mucoraceae</taxon>
        <taxon>Mucor</taxon>
    </lineage>
</organism>
<reference evidence="2 3" key="1">
    <citation type="submission" date="2019-09" db="EMBL/GenBank/DDBJ databases">
        <authorList>
            <consortium name="DOE Joint Genome Institute"/>
            <person name="Mondo S.J."/>
            <person name="Navarro-Mendoza M.I."/>
            <person name="Perez-Arques C."/>
            <person name="Panchal S."/>
            <person name="Nicolas F.E."/>
            <person name="Ganguly P."/>
            <person name="Pangilinan J."/>
            <person name="Grigoriev I."/>
            <person name="Heitman J."/>
            <person name="Sanya K."/>
            <person name="Garre V."/>
        </authorList>
    </citation>
    <scope>NUCLEOTIDE SEQUENCE [LARGE SCALE GENOMIC DNA]</scope>
    <source>
        <strain evidence="2 3">MU402</strain>
    </source>
</reference>
<feature type="non-terminal residue" evidence="2">
    <location>
        <position position="1"/>
    </location>
</feature>
<keyword evidence="1" id="KW-0175">Coiled coil</keyword>
<protein>
    <submittedName>
        <fullName evidence="2">Uncharacterized protein</fullName>
    </submittedName>
</protein>
<evidence type="ECO:0000256" key="1">
    <source>
        <dbReference type="SAM" id="Coils"/>
    </source>
</evidence>
<proteinExistence type="predicted"/>
<dbReference type="EMBL" id="JAAECE010000002">
    <property type="protein sequence ID" value="KAF1805590.1"/>
    <property type="molecule type" value="Genomic_DNA"/>
</dbReference>
<gene>
    <name evidence="2" type="ORF">FB192DRAFT_1247280</name>
</gene>
<dbReference type="AlphaFoldDB" id="A0A8H4BP64"/>
<evidence type="ECO:0000313" key="2">
    <source>
        <dbReference type="EMBL" id="KAF1805590.1"/>
    </source>
</evidence>
<sequence>LIMYSYDGSVLISATKANQNKDACYNSIFDLNAVQQVCKSYGLTFAQHMTLMPGLKTVRILGCRPKKATYNEDTKGDKQQRWTKEVLQNDIVVREAQKDDDAINADINEAEERVKVLKEELKSALKEFDYASFGQKIKDKKKTWIPGVTNNALYGEIQQLKIDRNEAFMKTQHIRQEMRSVRQSLFYMR</sequence>
<feature type="non-terminal residue" evidence="2">
    <location>
        <position position="189"/>
    </location>
</feature>